<evidence type="ECO:0000313" key="3">
    <source>
        <dbReference type="Proteomes" id="UP000799118"/>
    </source>
</evidence>
<evidence type="ECO:0000313" key="2">
    <source>
        <dbReference type="EMBL" id="KAE9411624.1"/>
    </source>
</evidence>
<dbReference type="EMBL" id="ML769383">
    <property type="protein sequence ID" value="KAE9411624.1"/>
    <property type="molecule type" value="Genomic_DNA"/>
</dbReference>
<reference evidence="2" key="1">
    <citation type="journal article" date="2019" name="Environ. Microbiol.">
        <title>Fungal ecological strategies reflected in gene transcription - a case study of two litter decomposers.</title>
        <authorList>
            <person name="Barbi F."/>
            <person name="Kohler A."/>
            <person name="Barry K."/>
            <person name="Baskaran P."/>
            <person name="Daum C."/>
            <person name="Fauchery L."/>
            <person name="Ihrmark K."/>
            <person name="Kuo A."/>
            <person name="LaButti K."/>
            <person name="Lipzen A."/>
            <person name="Morin E."/>
            <person name="Grigoriev I.V."/>
            <person name="Henrissat B."/>
            <person name="Lindahl B."/>
            <person name="Martin F."/>
        </authorList>
    </citation>
    <scope>NUCLEOTIDE SEQUENCE</scope>
    <source>
        <strain evidence="2">JB14</strain>
    </source>
</reference>
<keyword evidence="1" id="KW-1133">Transmembrane helix</keyword>
<feature type="transmembrane region" description="Helical" evidence="1">
    <location>
        <begin position="69"/>
        <end position="88"/>
    </location>
</feature>
<gene>
    <name evidence="2" type="ORF">BT96DRAFT_19674</name>
</gene>
<proteinExistence type="predicted"/>
<accession>A0A6A4IWF1</accession>
<keyword evidence="1" id="KW-0812">Transmembrane</keyword>
<feature type="transmembrane region" description="Helical" evidence="1">
    <location>
        <begin position="20"/>
        <end position="38"/>
    </location>
</feature>
<organism evidence="2 3">
    <name type="scientific">Gymnopus androsaceus JB14</name>
    <dbReference type="NCBI Taxonomy" id="1447944"/>
    <lineage>
        <taxon>Eukaryota</taxon>
        <taxon>Fungi</taxon>
        <taxon>Dikarya</taxon>
        <taxon>Basidiomycota</taxon>
        <taxon>Agaricomycotina</taxon>
        <taxon>Agaricomycetes</taxon>
        <taxon>Agaricomycetidae</taxon>
        <taxon>Agaricales</taxon>
        <taxon>Marasmiineae</taxon>
        <taxon>Omphalotaceae</taxon>
        <taxon>Gymnopus</taxon>
    </lineage>
</organism>
<dbReference type="AlphaFoldDB" id="A0A6A4IWF1"/>
<dbReference type="Proteomes" id="UP000799118">
    <property type="component" value="Unassembled WGS sequence"/>
</dbReference>
<keyword evidence="3" id="KW-1185">Reference proteome</keyword>
<protein>
    <submittedName>
        <fullName evidence="2">Uncharacterized protein</fullName>
    </submittedName>
</protein>
<sequence>MYTLPLRHRFGTGSHPLLRFLIAVAFSLFLSASVSISLNPIHPNLRFTFNCALKYIEKYSSASFLLESSSIKLCLILLINCCILLVRVPNRKFHYYHSCHSLLLLYYIYSLIYTHLYLQTFH</sequence>
<evidence type="ECO:0000256" key="1">
    <source>
        <dbReference type="SAM" id="Phobius"/>
    </source>
</evidence>
<name>A0A6A4IWF1_9AGAR</name>
<keyword evidence="1" id="KW-0472">Membrane</keyword>
<feature type="transmembrane region" description="Helical" evidence="1">
    <location>
        <begin position="100"/>
        <end position="118"/>
    </location>
</feature>